<evidence type="ECO:0000256" key="3">
    <source>
        <dbReference type="ARBA" id="ARBA00022741"/>
    </source>
</evidence>
<dbReference type="InterPro" id="IPR000719">
    <property type="entry name" value="Prot_kinase_dom"/>
</dbReference>
<keyword evidence="3" id="KW-0547">Nucleotide-binding</keyword>
<evidence type="ECO:0000256" key="1">
    <source>
        <dbReference type="ARBA" id="ARBA00022527"/>
    </source>
</evidence>
<protein>
    <submittedName>
        <fullName evidence="6">Uncharacterized protein</fullName>
    </submittedName>
</protein>
<dbReference type="EMBL" id="LZYO01000050">
    <property type="protein sequence ID" value="ODH39580.1"/>
    <property type="molecule type" value="Genomic_DNA"/>
</dbReference>
<reference evidence="6 7" key="1">
    <citation type="submission" date="2016-06" db="EMBL/GenBank/DDBJ databases">
        <authorList>
            <person name="Kjaerup R.B."/>
            <person name="Dalgaard T.S."/>
            <person name="Juul-Madsen H.R."/>
        </authorList>
    </citation>
    <scope>NUCLEOTIDE SEQUENCE [LARGE SCALE GENOMIC DNA]</scope>
    <source>
        <strain evidence="6 7">Pb300</strain>
    </source>
</reference>
<dbReference type="PANTHER" id="PTHR45646:SF11">
    <property type="entry name" value="SERINE_THREONINE-PROTEIN KINASE DOA"/>
    <property type="match status" value="1"/>
</dbReference>
<proteinExistence type="predicted"/>
<evidence type="ECO:0000256" key="4">
    <source>
        <dbReference type="ARBA" id="ARBA00022777"/>
    </source>
</evidence>
<gene>
    <name evidence="6" type="ORF">ACO22_01822</name>
</gene>
<evidence type="ECO:0000313" key="6">
    <source>
        <dbReference type="EMBL" id="ODH39580.1"/>
    </source>
</evidence>
<accession>A0A1D2JKE9</accession>
<keyword evidence="2" id="KW-0808">Transferase</keyword>
<dbReference type="InterPro" id="IPR051175">
    <property type="entry name" value="CLK_kinases"/>
</dbReference>
<evidence type="ECO:0000256" key="5">
    <source>
        <dbReference type="ARBA" id="ARBA00022840"/>
    </source>
</evidence>
<dbReference type="VEuPathDB" id="FungiDB:PADG_05114"/>
<dbReference type="VEuPathDB" id="FungiDB:PABG_07151"/>
<dbReference type="AlphaFoldDB" id="A0A1D2JKE9"/>
<dbReference type="PROSITE" id="PS50011">
    <property type="entry name" value="PROTEIN_KINASE_DOM"/>
    <property type="match status" value="1"/>
</dbReference>
<evidence type="ECO:0000256" key="2">
    <source>
        <dbReference type="ARBA" id="ARBA00022679"/>
    </source>
</evidence>
<dbReference type="InterPro" id="IPR011009">
    <property type="entry name" value="Kinase-like_dom_sf"/>
</dbReference>
<name>A0A1D2JKE9_PARBR</name>
<dbReference type="Gene3D" id="1.10.510.10">
    <property type="entry name" value="Transferase(Phosphotransferase) domain 1"/>
    <property type="match status" value="1"/>
</dbReference>
<dbReference type="PANTHER" id="PTHR45646">
    <property type="entry name" value="SERINE/THREONINE-PROTEIN KINASE DOA-RELATED"/>
    <property type="match status" value="1"/>
</dbReference>
<keyword evidence="5" id="KW-0067">ATP-binding</keyword>
<organism evidence="6 7">
    <name type="scientific">Paracoccidioides brasiliensis</name>
    <dbReference type="NCBI Taxonomy" id="121759"/>
    <lineage>
        <taxon>Eukaryota</taxon>
        <taxon>Fungi</taxon>
        <taxon>Dikarya</taxon>
        <taxon>Ascomycota</taxon>
        <taxon>Pezizomycotina</taxon>
        <taxon>Eurotiomycetes</taxon>
        <taxon>Eurotiomycetidae</taxon>
        <taxon>Onygenales</taxon>
        <taxon>Ajellomycetaceae</taxon>
        <taxon>Paracoccidioides</taxon>
    </lineage>
</organism>
<dbReference type="GO" id="GO:0043484">
    <property type="term" value="P:regulation of RNA splicing"/>
    <property type="evidence" value="ECO:0007669"/>
    <property type="project" value="TreeGrafter"/>
</dbReference>
<dbReference type="GO" id="GO:0004674">
    <property type="term" value="F:protein serine/threonine kinase activity"/>
    <property type="evidence" value="ECO:0007669"/>
    <property type="project" value="UniProtKB-KW"/>
</dbReference>
<dbReference type="GO" id="GO:0005634">
    <property type="term" value="C:nucleus"/>
    <property type="evidence" value="ECO:0007669"/>
    <property type="project" value="TreeGrafter"/>
</dbReference>
<dbReference type="OrthoDB" id="5979581at2759"/>
<dbReference type="SUPFAM" id="SSF56112">
    <property type="entry name" value="Protein kinase-like (PK-like)"/>
    <property type="match status" value="1"/>
</dbReference>
<keyword evidence="1" id="KW-0723">Serine/threonine-protein kinase</keyword>
<dbReference type="GO" id="GO:0005524">
    <property type="term" value="F:ATP binding"/>
    <property type="evidence" value="ECO:0007669"/>
    <property type="project" value="UniProtKB-KW"/>
</dbReference>
<evidence type="ECO:0000313" key="7">
    <source>
        <dbReference type="Proteomes" id="UP000242814"/>
    </source>
</evidence>
<dbReference type="Proteomes" id="UP000242814">
    <property type="component" value="Unassembled WGS sequence"/>
</dbReference>
<sequence length="163" mass="18608">MPFVQHPLGLSLEQVLDIRPPKTPTLELLKLLLRYILAGLFSVFEEAELKEPAPRKVLINRVIYKSWRIPCTPPRLPLIADFGEARLADENHRGQDIIMPDVYRAQEDILNINWDIKVDIWSIAMVIGTSVAGRTFFKARNDQRLLDDTHHRAEMAAIMGPSS</sequence>
<keyword evidence="4" id="KW-0418">Kinase</keyword>
<comment type="caution">
    <text evidence="6">The sequence shown here is derived from an EMBL/GenBank/DDBJ whole genome shotgun (WGS) entry which is preliminary data.</text>
</comment>